<reference evidence="2" key="2">
    <citation type="journal article" date="2020" name="Appl. Environ. Microbiol.">
        <title>Multiple intercontinental introductions associated with the emergence of a plant pathogen in Europe.</title>
        <authorList>
            <person name="Landa B.B."/>
            <person name="Castillo A.I."/>
            <person name="Giampetruzzi A."/>
            <person name="Kahn A."/>
            <person name="Roman-Ecija M."/>
            <person name="Velasco-Amo M.P."/>
            <person name="Navas-Cortes J.A."/>
            <person name="Marco-Noales E."/>
            <person name="Barbe S."/>
            <person name="Moralejo E."/>
            <person name="Coletta-Filho H.D."/>
            <person name="Saldarelli P."/>
            <person name="Saponari M."/>
            <person name="Almeida R.P.P."/>
        </authorList>
    </citation>
    <scope>NUCLEOTIDE SEQUENCE</scope>
    <source>
        <strain evidence="2">XYL1981</strain>
    </source>
</reference>
<keyword evidence="1" id="KW-1133">Transmembrane helix</keyword>
<protein>
    <submittedName>
        <fullName evidence="2">Uncharacterized protein</fullName>
    </submittedName>
</protein>
<keyword evidence="1" id="KW-0812">Transmembrane</keyword>
<evidence type="ECO:0000313" key="3">
    <source>
        <dbReference type="Proteomes" id="UP000474061"/>
    </source>
</evidence>
<name>A0A9Q4QSB7_XYLFS</name>
<gene>
    <name evidence="2" type="ORF">FG476_06750</name>
</gene>
<dbReference type="EMBL" id="VDCJ01000344">
    <property type="protein sequence ID" value="MRU23784.1"/>
    <property type="molecule type" value="Genomic_DNA"/>
</dbReference>
<feature type="transmembrane region" description="Helical" evidence="1">
    <location>
        <begin position="28"/>
        <end position="52"/>
    </location>
</feature>
<reference evidence="2" key="1">
    <citation type="submission" date="2019-05" db="EMBL/GenBank/DDBJ databases">
        <authorList>
            <person name="Castillo A."/>
            <person name="Giampetruzzi A."/>
            <person name="Landa B."/>
            <person name="Saponari M."/>
            <person name="Almeida R.P.P."/>
            <person name="Moralejo E."/>
            <person name="Marco-Noales E."/>
            <person name="Velasco-Amo M.P."/>
            <person name="Roman-Ecija M."/>
            <person name="Navarro I."/>
            <person name="Monterde A."/>
            <person name="Barbe S."/>
        </authorList>
    </citation>
    <scope>NUCLEOTIDE SEQUENCE</scope>
    <source>
        <strain evidence="2">XYL1981</strain>
    </source>
</reference>
<evidence type="ECO:0000313" key="2">
    <source>
        <dbReference type="EMBL" id="MRU23784.1"/>
    </source>
</evidence>
<comment type="caution">
    <text evidence="2">The sequence shown here is derived from an EMBL/GenBank/DDBJ whole genome shotgun (WGS) entry which is preliminary data.</text>
</comment>
<dbReference type="Proteomes" id="UP000474061">
    <property type="component" value="Unassembled WGS sequence"/>
</dbReference>
<organism evidence="2 3">
    <name type="scientific">Xylella fastidiosa subsp. multiplex</name>
    <dbReference type="NCBI Taxonomy" id="644357"/>
    <lineage>
        <taxon>Bacteria</taxon>
        <taxon>Pseudomonadati</taxon>
        <taxon>Pseudomonadota</taxon>
        <taxon>Gammaproteobacteria</taxon>
        <taxon>Lysobacterales</taxon>
        <taxon>Lysobacteraceae</taxon>
        <taxon>Xylella</taxon>
    </lineage>
</organism>
<proteinExistence type="predicted"/>
<dbReference type="AlphaFoldDB" id="A0A9Q4QSB7"/>
<keyword evidence="1" id="KW-0472">Membrane</keyword>
<evidence type="ECO:0000256" key="1">
    <source>
        <dbReference type="SAM" id="Phobius"/>
    </source>
</evidence>
<sequence length="63" mass="6914">MRAHFGTTAWAVLSFSFGLGLWSSGYPAWMGFAAWSLLLAALLFLTALVLLAREVCWCDAAHH</sequence>
<accession>A0A9Q4QSB7</accession>